<dbReference type="PROSITE" id="PS51935">
    <property type="entry name" value="NLPC_P60"/>
    <property type="match status" value="1"/>
</dbReference>
<keyword evidence="5" id="KW-0732">Signal</keyword>
<evidence type="ECO:0000313" key="9">
    <source>
        <dbReference type="Proteomes" id="UP000295658"/>
    </source>
</evidence>
<evidence type="ECO:0000256" key="4">
    <source>
        <dbReference type="ARBA" id="ARBA00022807"/>
    </source>
</evidence>
<organism evidence="8 9">
    <name type="scientific">Thermolongibacillus altinsuensis</name>
    <dbReference type="NCBI Taxonomy" id="575256"/>
    <lineage>
        <taxon>Bacteria</taxon>
        <taxon>Bacillati</taxon>
        <taxon>Bacillota</taxon>
        <taxon>Bacilli</taxon>
        <taxon>Bacillales</taxon>
        <taxon>Anoxybacillaceae</taxon>
        <taxon>Thermolongibacillus</taxon>
    </lineage>
</organism>
<dbReference type="PROSITE" id="PS51272">
    <property type="entry name" value="SLH"/>
    <property type="match status" value="3"/>
</dbReference>
<keyword evidence="3" id="KW-0378">Hydrolase</keyword>
<keyword evidence="2" id="KW-0645">Protease</keyword>
<name>A0A4R1QRZ2_9BACL</name>
<dbReference type="InterPro" id="IPR001119">
    <property type="entry name" value="SLH_dom"/>
</dbReference>
<evidence type="ECO:0000256" key="3">
    <source>
        <dbReference type="ARBA" id="ARBA00022801"/>
    </source>
</evidence>
<comment type="caution">
    <text evidence="8">The sequence shown here is derived from an EMBL/GenBank/DDBJ whole genome shotgun (WGS) entry which is preliminary data.</text>
</comment>
<dbReference type="OrthoDB" id="9813368at2"/>
<evidence type="ECO:0000259" key="7">
    <source>
        <dbReference type="PROSITE" id="PS51935"/>
    </source>
</evidence>
<feature type="domain" description="SLH" evidence="6">
    <location>
        <begin position="149"/>
        <end position="208"/>
    </location>
</feature>
<dbReference type="EMBL" id="SLUL01000002">
    <property type="protein sequence ID" value="TCL52820.1"/>
    <property type="molecule type" value="Genomic_DNA"/>
</dbReference>
<accession>A0A4R1QRZ2</accession>
<evidence type="ECO:0000256" key="5">
    <source>
        <dbReference type="SAM" id="SignalP"/>
    </source>
</evidence>
<dbReference type="InterPro" id="IPR038765">
    <property type="entry name" value="Papain-like_cys_pep_sf"/>
</dbReference>
<dbReference type="SUPFAM" id="SSF54001">
    <property type="entry name" value="Cysteine proteinases"/>
    <property type="match status" value="1"/>
</dbReference>
<dbReference type="Pfam" id="PF00877">
    <property type="entry name" value="NLPC_P60"/>
    <property type="match status" value="1"/>
</dbReference>
<feature type="domain" description="NlpC/P60" evidence="7">
    <location>
        <begin position="22"/>
        <end position="144"/>
    </location>
</feature>
<dbReference type="Pfam" id="PF00395">
    <property type="entry name" value="SLH"/>
    <property type="match status" value="3"/>
</dbReference>
<reference evidence="8 9" key="1">
    <citation type="submission" date="2019-03" db="EMBL/GenBank/DDBJ databases">
        <title>Genomic Encyclopedia of Type Strains, Phase IV (KMG-IV): sequencing the most valuable type-strain genomes for metagenomic binning, comparative biology and taxonomic classification.</title>
        <authorList>
            <person name="Goeker M."/>
        </authorList>
    </citation>
    <scope>NUCLEOTIDE SEQUENCE [LARGE SCALE GENOMIC DNA]</scope>
    <source>
        <strain evidence="8 9">DSM 24979</strain>
    </source>
</reference>
<dbReference type="PANTHER" id="PTHR47053:SF4">
    <property type="entry name" value="ENDOPEPTIDASE LYTE-RELATED"/>
    <property type="match status" value="1"/>
</dbReference>
<dbReference type="AlphaFoldDB" id="A0A4R1QRZ2"/>
<feature type="signal peptide" evidence="5">
    <location>
        <begin position="1"/>
        <end position="20"/>
    </location>
</feature>
<dbReference type="InterPro" id="IPR000064">
    <property type="entry name" value="NLP_P60_dom"/>
</dbReference>
<keyword evidence="9" id="KW-1185">Reference proteome</keyword>
<feature type="chain" id="PRO_5020404365" evidence="5">
    <location>
        <begin position="21"/>
        <end position="324"/>
    </location>
</feature>
<evidence type="ECO:0000256" key="1">
    <source>
        <dbReference type="ARBA" id="ARBA00007074"/>
    </source>
</evidence>
<evidence type="ECO:0000259" key="6">
    <source>
        <dbReference type="PROSITE" id="PS51272"/>
    </source>
</evidence>
<evidence type="ECO:0000313" key="8">
    <source>
        <dbReference type="EMBL" id="TCL52820.1"/>
    </source>
</evidence>
<dbReference type="PANTHER" id="PTHR47053">
    <property type="entry name" value="MUREIN DD-ENDOPEPTIDASE MEPH-RELATED"/>
    <property type="match status" value="1"/>
</dbReference>
<dbReference type="InterPro" id="IPR051202">
    <property type="entry name" value="Peptidase_C40"/>
</dbReference>
<proteinExistence type="inferred from homology"/>
<evidence type="ECO:0000256" key="2">
    <source>
        <dbReference type="ARBA" id="ARBA00022670"/>
    </source>
</evidence>
<dbReference type="GO" id="GO:0006508">
    <property type="term" value="P:proteolysis"/>
    <property type="evidence" value="ECO:0007669"/>
    <property type="project" value="UniProtKB-KW"/>
</dbReference>
<dbReference type="Gene3D" id="3.90.1720.10">
    <property type="entry name" value="endopeptidase domain like (from Nostoc punctiforme)"/>
    <property type="match status" value="1"/>
</dbReference>
<gene>
    <name evidence="8" type="ORF">EDD69_102226</name>
</gene>
<feature type="domain" description="SLH" evidence="6">
    <location>
        <begin position="209"/>
        <end position="267"/>
    </location>
</feature>
<keyword evidence="4" id="KW-0788">Thiol protease</keyword>
<dbReference type="RefSeq" id="WP_132947417.1">
    <property type="nucleotide sequence ID" value="NZ_SLUL01000002.1"/>
</dbReference>
<feature type="domain" description="SLH" evidence="6">
    <location>
        <begin position="268"/>
        <end position="324"/>
    </location>
</feature>
<sequence length="324" mass="37138">MKRMLLITSFLLSLPTFAFASEQNYNKLLPLTKKYIGVPYQFGGSSEKGFDCSGFTRYVMKELDVELARSTAGQYKQGKTVKKSELRVGDLVFFETYKKGPSHTGIYIGNDRFIHADSSKGVLISNLNDPYYWGPRYIGARRVLAYEKKLGEFHDVSDQFWAEKEIEALAKEERMLGYEKSYFKPDEAMTRAEAAGMLAEYLNLKMNDRKQTFKDVPSDHWAVGAINALVKEGIISANDDAYRPDEALTREEVAVLFTRAFQLKRGEREITFTDIDPQYWAYDFIHRLADAGIAEGDENGHFRPKETVTRAQFAVFFYRAMNVK</sequence>
<dbReference type="Proteomes" id="UP000295658">
    <property type="component" value="Unassembled WGS sequence"/>
</dbReference>
<comment type="similarity">
    <text evidence="1">Belongs to the peptidase C40 family.</text>
</comment>
<dbReference type="GO" id="GO:0008234">
    <property type="term" value="F:cysteine-type peptidase activity"/>
    <property type="evidence" value="ECO:0007669"/>
    <property type="project" value="UniProtKB-KW"/>
</dbReference>
<protein>
    <submittedName>
        <fullName evidence="8">S-layer family protein</fullName>
    </submittedName>
</protein>